<reference evidence="2" key="1">
    <citation type="submission" date="2018-05" db="EMBL/GenBank/DDBJ databases">
        <title>Draft genome of Mucuna pruriens seed.</title>
        <authorList>
            <person name="Nnadi N.E."/>
            <person name="Vos R."/>
            <person name="Hasami M.H."/>
            <person name="Devisetty U.K."/>
            <person name="Aguiy J.C."/>
        </authorList>
    </citation>
    <scope>NUCLEOTIDE SEQUENCE [LARGE SCALE GENOMIC DNA]</scope>
    <source>
        <strain evidence="2">JCA_2017</strain>
    </source>
</reference>
<proteinExistence type="predicted"/>
<keyword evidence="1" id="KW-0472">Membrane</keyword>
<evidence type="ECO:0000313" key="3">
    <source>
        <dbReference type="Proteomes" id="UP000257109"/>
    </source>
</evidence>
<dbReference type="OrthoDB" id="777403at2759"/>
<protein>
    <submittedName>
        <fullName evidence="2">Uncharacterized protein</fullName>
    </submittedName>
</protein>
<sequence length="188" mass="20555">MPLRIHTNAEDANNFVGAAFQYIAFIAQVEGFSVLGTSMSSLLTPLTLILGSQQKIDSEAELSIKSFILTVTKPATSVLLSWFFVRQQPDLSALPSIDTIIFVAGGVLIFAYLATFGNLALEISVREGINGTEALKKATQIEFYTCLSFSILYSICKKIRGETTFQPQGSFKRFLLEGAALAWSLLEL</sequence>
<name>A0A371GEP7_MUCPR</name>
<keyword evidence="1" id="KW-0812">Transmembrane</keyword>
<comment type="caution">
    <text evidence="2">The sequence shown here is derived from an EMBL/GenBank/DDBJ whole genome shotgun (WGS) entry which is preliminary data.</text>
</comment>
<evidence type="ECO:0000256" key="1">
    <source>
        <dbReference type="SAM" id="Phobius"/>
    </source>
</evidence>
<evidence type="ECO:0000313" key="2">
    <source>
        <dbReference type="EMBL" id="RDX89004.1"/>
    </source>
</evidence>
<feature type="transmembrane region" description="Helical" evidence="1">
    <location>
        <begin position="20"/>
        <end position="50"/>
    </location>
</feature>
<dbReference type="AlphaFoldDB" id="A0A371GEP7"/>
<organism evidence="2 3">
    <name type="scientific">Mucuna pruriens</name>
    <name type="common">Velvet bean</name>
    <name type="synonym">Dolichos pruriens</name>
    <dbReference type="NCBI Taxonomy" id="157652"/>
    <lineage>
        <taxon>Eukaryota</taxon>
        <taxon>Viridiplantae</taxon>
        <taxon>Streptophyta</taxon>
        <taxon>Embryophyta</taxon>
        <taxon>Tracheophyta</taxon>
        <taxon>Spermatophyta</taxon>
        <taxon>Magnoliopsida</taxon>
        <taxon>eudicotyledons</taxon>
        <taxon>Gunneridae</taxon>
        <taxon>Pentapetalae</taxon>
        <taxon>rosids</taxon>
        <taxon>fabids</taxon>
        <taxon>Fabales</taxon>
        <taxon>Fabaceae</taxon>
        <taxon>Papilionoideae</taxon>
        <taxon>50 kb inversion clade</taxon>
        <taxon>NPAAA clade</taxon>
        <taxon>indigoferoid/millettioid clade</taxon>
        <taxon>Phaseoleae</taxon>
        <taxon>Mucuna</taxon>
    </lineage>
</organism>
<keyword evidence="1" id="KW-1133">Transmembrane helix</keyword>
<keyword evidence="3" id="KW-1185">Reference proteome</keyword>
<feature type="transmembrane region" description="Helical" evidence="1">
    <location>
        <begin position="100"/>
        <end position="121"/>
    </location>
</feature>
<dbReference type="EMBL" id="QJKJ01005790">
    <property type="protein sequence ID" value="RDX89004.1"/>
    <property type="molecule type" value="Genomic_DNA"/>
</dbReference>
<accession>A0A371GEP7</accession>
<gene>
    <name evidence="2" type="ORF">CR513_29322</name>
</gene>
<dbReference type="Proteomes" id="UP000257109">
    <property type="component" value="Unassembled WGS sequence"/>
</dbReference>
<feature type="non-terminal residue" evidence="2">
    <location>
        <position position="1"/>
    </location>
</feature>